<dbReference type="PROSITE" id="PS50102">
    <property type="entry name" value="RRM"/>
    <property type="match status" value="1"/>
</dbReference>
<feature type="region of interest" description="Disordered" evidence="3">
    <location>
        <begin position="322"/>
        <end position="341"/>
    </location>
</feature>
<feature type="compositionally biased region" description="Polar residues" evidence="3">
    <location>
        <begin position="510"/>
        <end position="529"/>
    </location>
</feature>
<dbReference type="CDD" id="cd12257">
    <property type="entry name" value="RRM1_RBM26_like"/>
    <property type="match status" value="1"/>
</dbReference>
<feature type="region of interest" description="Disordered" evidence="3">
    <location>
        <begin position="211"/>
        <end position="231"/>
    </location>
</feature>
<evidence type="ECO:0000256" key="1">
    <source>
        <dbReference type="ARBA" id="ARBA00022884"/>
    </source>
</evidence>
<organism evidence="5 6">
    <name type="scientific">Riccia sorocarpa</name>
    <dbReference type="NCBI Taxonomy" id="122646"/>
    <lineage>
        <taxon>Eukaryota</taxon>
        <taxon>Viridiplantae</taxon>
        <taxon>Streptophyta</taxon>
        <taxon>Embryophyta</taxon>
        <taxon>Marchantiophyta</taxon>
        <taxon>Marchantiopsida</taxon>
        <taxon>Marchantiidae</taxon>
        <taxon>Marchantiales</taxon>
        <taxon>Ricciaceae</taxon>
        <taxon>Riccia</taxon>
    </lineage>
</organism>
<feature type="region of interest" description="Disordered" evidence="3">
    <location>
        <begin position="692"/>
        <end position="745"/>
    </location>
</feature>
<dbReference type="FunFam" id="3.30.70.330:FF:000719">
    <property type="entry name" value="Predicted protein"/>
    <property type="match status" value="1"/>
</dbReference>
<evidence type="ECO:0000313" key="6">
    <source>
        <dbReference type="Proteomes" id="UP001633002"/>
    </source>
</evidence>
<gene>
    <name evidence="5" type="ORF">R1sor_009132</name>
</gene>
<evidence type="ECO:0000256" key="2">
    <source>
        <dbReference type="PROSITE-ProRule" id="PRU00176"/>
    </source>
</evidence>
<dbReference type="Pfam" id="PF00076">
    <property type="entry name" value="RRM_1"/>
    <property type="match status" value="1"/>
</dbReference>
<dbReference type="AlphaFoldDB" id="A0ABD3H5I0"/>
<keyword evidence="1 2" id="KW-0694">RNA-binding</keyword>
<protein>
    <recommendedName>
        <fullName evidence="4">RRM domain-containing protein</fullName>
    </recommendedName>
</protein>
<feature type="domain" description="RRM" evidence="4">
    <location>
        <begin position="246"/>
        <end position="318"/>
    </location>
</feature>
<dbReference type="Proteomes" id="UP001633002">
    <property type="component" value="Unassembled WGS sequence"/>
</dbReference>
<reference evidence="5 6" key="1">
    <citation type="submission" date="2024-09" db="EMBL/GenBank/DDBJ databases">
        <title>Chromosome-scale assembly of Riccia sorocarpa.</title>
        <authorList>
            <person name="Paukszto L."/>
        </authorList>
    </citation>
    <scope>NUCLEOTIDE SEQUENCE [LARGE SCALE GENOMIC DNA]</scope>
    <source>
        <strain evidence="5">LP-2024</strain>
        <tissue evidence="5">Aerial parts of the thallus</tissue>
    </source>
</reference>
<feature type="compositionally biased region" description="Polar residues" evidence="3">
    <location>
        <begin position="482"/>
        <end position="500"/>
    </location>
</feature>
<proteinExistence type="predicted"/>
<dbReference type="EMBL" id="JBJQOH010000005">
    <property type="protein sequence ID" value="KAL3686558.1"/>
    <property type="molecule type" value="Genomic_DNA"/>
</dbReference>
<feature type="region of interest" description="Disordered" evidence="3">
    <location>
        <begin position="471"/>
        <end position="529"/>
    </location>
</feature>
<dbReference type="GO" id="GO:0003723">
    <property type="term" value="F:RNA binding"/>
    <property type="evidence" value="ECO:0007669"/>
    <property type="project" value="UniProtKB-UniRule"/>
</dbReference>
<dbReference type="InterPro" id="IPR045137">
    <property type="entry name" value="RBM26/27"/>
</dbReference>
<keyword evidence="6" id="KW-1185">Reference proteome</keyword>
<feature type="compositionally biased region" description="Gly residues" evidence="3">
    <location>
        <begin position="113"/>
        <end position="127"/>
    </location>
</feature>
<dbReference type="Gene3D" id="3.30.70.330">
    <property type="match status" value="1"/>
</dbReference>
<evidence type="ECO:0000256" key="3">
    <source>
        <dbReference type="SAM" id="MobiDB-lite"/>
    </source>
</evidence>
<accession>A0ABD3H5I0</accession>
<dbReference type="PANTHER" id="PTHR14398">
    <property type="entry name" value="RNA RECOGNITION RRM/RNP DOMAIN"/>
    <property type="match status" value="1"/>
</dbReference>
<evidence type="ECO:0000313" key="5">
    <source>
        <dbReference type="EMBL" id="KAL3686558.1"/>
    </source>
</evidence>
<dbReference type="InterPro" id="IPR000504">
    <property type="entry name" value="RRM_dom"/>
</dbReference>
<dbReference type="InterPro" id="IPR012677">
    <property type="entry name" value="Nucleotide-bd_a/b_plait_sf"/>
</dbReference>
<dbReference type="PANTHER" id="PTHR14398:SF0">
    <property type="entry name" value="ZINC FINGER PROTEIN SWM"/>
    <property type="match status" value="1"/>
</dbReference>
<feature type="region of interest" description="Disordered" evidence="3">
    <location>
        <begin position="53"/>
        <end position="133"/>
    </location>
</feature>
<dbReference type="InterPro" id="IPR035979">
    <property type="entry name" value="RBD_domain_sf"/>
</dbReference>
<name>A0ABD3H5I0_9MARC</name>
<comment type="caution">
    <text evidence="5">The sequence shown here is derived from an EMBL/GenBank/DDBJ whole genome shotgun (WGS) entry which is preliminary data.</text>
</comment>
<dbReference type="SUPFAM" id="SSF54928">
    <property type="entry name" value="RNA-binding domain, RBD"/>
    <property type="match status" value="1"/>
</dbReference>
<sequence length="745" mass="78742">MGIGPACGASLGPVSAPGLSLINRGSRVGREMSSTGIGDKALLNGGVLSSADAEPDLYDPDQPLWNHEGLDASGGLSKLPSYQKGSEDLDWDSDLGDKGENRASSENADAGRVGKGGNTNGLQGTEGGSSVWDRIGPVDRIGSRLEGGPHVADSLADGLHGGKVFRKEGADEMPARSKGGWRRKWIHDVQACDGSAPREATSNSAVHRVRSTGRGETGSGQRSGEGTSYGVRGTGCRGLGAERAQRTLYVSFIPVHSNKTELLTGHFQKFGDILDLRIPAHSDRAFVQFSRREDAEAALTAPDAVMGNRFIRLSWANRDSIPDPGSTVMSPSNKIPGKARAGDAGTAVNLLESATLNRSAGTGAAPEIAPFAVGSKVVVSNGPSSLGPSCGAAVMRQQELEKMKETIRIKQESLAQKRVDFRRKLEAKLAKQGSTHVDCSELEQSAKRRKLVNAEDSSGASVSQGTVVTTVIQSKPKPPTPQITTEPSPTGLSKTRSVEVTGTGGGNQPALPSSRSGWPQNTRASSMNLSHSPVFWGPARFKLDNRTSVFRVMPPFPSFVSDVAVLKDHFAMFGELSDVEVEGAEGQKADVSKLGEIHSVRVSFATRRSAERAYTQGKWLQGQCLQLVWVTPVAHISGTAGNSAMVVSSRILEGPSSMDQGEVDGSGYSDGETGKAIQELQTTETDENVRLGEASNYAGRKDKNFCTYPSNLESRREGARSPPQTVEQSRGHPCASTESGAEASP</sequence>
<dbReference type="SMART" id="SM00360">
    <property type="entry name" value="RRM"/>
    <property type="match status" value="1"/>
</dbReference>
<evidence type="ECO:0000259" key="4">
    <source>
        <dbReference type="PROSITE" id="PS50102"/>
    </source>
</evidence>